<organism evidence="2 3">
    <name type="scientific">Anopheles maculatus</name>
    <dbReference type="NCBI Taxonomy" id="74869"/>
    <lineage>
        <taxon>Eukaryota</taxon>
        <taxon>Metazoa</taxon>
        <taxon>Ecdysozoa</taxon>
        <taxon>Arthropoda</taxon>
        <taxon>Hexapoda</taxon>
        <taxon>Insecta</taxon>
        <taxon>Pterygota</taxon>
        <taxon>Neoptera</taxon>
        <taxon>Endopterygota</taxon>
        <taxon>Diptera</taxon>
        <taxon>Nematocera</taxon>
        <taxon>Culicoidea</taxon>
        <taxon>Culicidae</taxon>
        <taxon>Anophelinae</taxon>
        <taxon>Anopheles</taxon>
        <taxon>Anopheles maculatus group</taxon>
    </lineage>
</organism>
<accession>A0A182SRX5</accession>
<proteinExistence type="predicted"/>
<name>A0A182SRX5_9DIPT</name>
<evidence type="ECO:0000256" key="1">
    <source>
        <dbReference type="SAM" id="MobiDB-lite"/>
    </source>
</evidence>
<keyword evidence="3" id="KW-1185">Reference proteome</keyword>
<feature type="compositionally biased region" description="Basic and acidic residues" evidence="1">
    <location>
        <begin position="25"/>
        <end position="36"/>
    </location>
</feature>
<dbReference type="AlphaFoldDB" id="A0A182SRX5"/>
<evidence type="ECO:0000313" key="2">
    <source>
        <dbReference type="EnsemblMetazoa" id="AMAM012187-PA"/>
    </source>
</evidence>
<evidence type="ECO:0000313" key="3">
    <source>
        <dbReference type="Proteomes" id="UP000075901"/>
    </source>
</evidence>
<feature type="region of interest" description="Disordered" evidence="1">
    <location>
        <begin position="1"/>
        <end position="36"/>
    </location>
</feature>
<dbReference type="EnsemblMetazoa" id="AMAM012187-RA">
    <property type="protein sequence ID" value="AMAM012187-PA"/>
    <property type="gene ID" value="AMAM012187"/>
</dbReference>
<sequence length="119" mass="13234">MEPHDEGANGQHADGKSTLPATTSDTERNEAATDDDRACPKIDELVATVHGLVERERLFFERLANIEKLMSSYIDELYCRLREEKCAPPAMDLNGNSNAQHLQPESGTPTALESIHRKD</sequence>
<reference evidence="3" key="1">
    <citation type="submission" date="2013-09" db="EMBL/GenBank/DDBJ databases">
        <title>The Genome Sequence of Anopheles maculatus species B.</title>
        <authorList>
            <consortium name="The Broad Institute Genomics Platform"/>
            <person name="Neafsey D.E."/>
            <person name="Besansky N."/>
            <person name="Howell P."/>
            <person name="Walton C."/>
            <person name="Young S.K."/>
            <person name="Zeng Q."/>
            <person name="Gargeya S."/>
            <person name="Fitzgerald M."/>
            <person name="Haas B."/>
            <person name="Abouelleil A."/>
            <person name="Allen A.W."/>
            <person name="Alvarado L."/>
            <person name="Arachchi H.M."/>
            <person name="Berlin A.M."/>
            <person name="Chapman S.B."/>
            <person name="Gainer-Dewar J."/>
            <person name="Goldberg J."/>
            <person name="Griggs A."/>
            <person name="Gujja S."/>
            <person name="Hansen M."/>
            <person name="Howarth C."/>
            <person name="Imamovic A."/>
            <person name="Ireland A."/>
            <person name="Larimer J."/>
            <person name="McCowan C."/>
            <person name="Murphy C."/>
            <person name="Pearson M."/>
            <person name="Poon T.W."/>
            <person name="Priest M."/>
            <person name="Roberts A."/>
            <person name="Saif S."/>
            <person name="Shea T."/>
            <person name="Sisk P."/>
            <person name="Sykes S."/>
            <person name="Wortman J."/>
            <person name="Nusbaum C."/>
            <person name="Birren B."/>
        </authorList>
    </citation>
    <scope>NUCLEOTIDE SEQUENCE [LARGE SCALE GENOMIC DNA]</scope>
    <source>
        <strain evidence="3">maculatus3</strain>
    </source>
</reference>
<dbReference type="Proteomes" id="UP000075901">
    <property type="component" value="Unassembled WGS sequence"/>
</dbReference>
<feature type="region of interest" description="Disordered" evidence="1">
    <location>
        <begin position="88"/>
        <end position="119"/>
    </location>
</feature>
<protein>
    <submittedName>
        <fullName evidence="2">Uncharacterized protein</fullName>
    </submittedName>
</protein>
<feature type="compositionally biased region" description="Polar residues" evidence="1">
    <location>
        <begin position="94"/>
        <end position="111"/>
    </location>
</feature>
<dbReference type="VEuPathDB" id="VectorBase:AMAM012187"/>
<reference evidence="2" key="2">
    <citation type="submission" date="2020-05" db="UniProtKB">
        <authorList>
            <consortium name="EnsemblMetazoa"/>
        </authorList>
    </citation>
    <scope>IDENTIFICATION</scope>
    <source>
        <strain evidence="2">maculatus3</strain>
    </source>
</reference>